<keyword evidence="2" id="KW-1185">Reference proteome</keyword>
<evidence type="ECO:0000313" key="2">
    <source>
        <dbReference type="Proteomes" id="UP000823775"/>
    </source>
</evidence>
<comment type="caution">
    <text evidence="1">The sequence shown here is derived from an EMBL/GenBank/DDBJ whole genome shotgun (WGS) entry which is preliminary data.</text>
</comment>
<name>A0ABS8RKC4_DATST</name>
<proteinExistence type="predicted"/>
<protein>
    <submittedName>
        <fullName evidence="1">Uncharacterized protein</fullName>
    </submittedName>
</protein>
<organism evidence="1 2">
    <name type="scientific">Datura stramonium</name>
    <name type="common">Jimsonweed</name>
    <name type="synonym">Common thornapple</name>
    <dbReference type="NCBI Taxonomy" id="4076"/>
    <lineage>
        <taxon>Eukaryota</taxon>
        <taxon>Viridiplantae</taxon>
        <taxon>Streptophyta</taxon>
        <taxon>Embryophyta</taxon>
        <taxon>Tracheophyta</taxon>
        <taxon>Spermatophyta</taxon>
        <taxon>Magnoliopsida</taxon>
        <taxon>eudicotyledons</taxon>
        <taxon>Gunneridae</taxon>
        <taxon>Pentapetalae</taxon>
        <taxon>asterids</taxon>
        <taxon>lamiids</taxon>
        <taxon>Solanales</taxon>
        <taxon>Solanaceae</taxon>
        <taxon>Solanoideae</taxon>
        <taxon>Datureae</taxon>
        <taxon>Datura</taxon>
    </lineage>
</organism>
<reference evidence="1 2" key="1">
    <citation type="journal article" date="2021" name="BMC Genomics">
        <title>Datura genome reveals duplications of psychoactive alkaloid biosynthetic genes and high mutation rate following tissue culture.</title>
        <authorList>
            <person name="Rajewski A."/>
            <person name="Carter-House D."/>
            <person name="Stajich J."/>
            <person name="Litt A."/>
        </authorList>
    </citation>
    <scope>NUCLEOTIDE SEQUENCE [LARGE SCALE GENOMIC DNA]</scope>
    <source>
        <strain evidence="1">AR-01</strain>
    </source>
</reference>
<dbReference type="Proteomes" id="UP000823775">
    <property type="component" value="Unassembled WGS sequence"/>
</dbReference>
<feature type="non-terminal residue" evidence="1">
    <location>
        <position position="59"/>
    </location>
</feature>
<accession>A0ABS8RKC4</accession>
<dbReference type="EMBL" id="JACEIK010000026">
    <property type="protein sequence ID" value="MCD7447043.1"/>
    <property type="molecule type" value="Genomic_DNA"/>
</dbReference>
<gene>
    <name evidence="1" type="ORF">HAX54_021676</name>
</gene>
<evidence type="ECO:0000313" key="1">
    <source>
        <dbReference type="EMBL" id="MCD7447043.1"/>
    </source>
</evidence>
<sequence length="59" mass="6519">MITHLELMTKHGIGDGDKSVNVVAPQVHMQYEGEVSPPRYEEDYQYMAGQVGGSCSGYQ</sequence>